<proteinExistence type="predicted"/>
<evidence type="ECO:0000256" key="1">
    <source>
        <dbReference type="SAM" id="Phobius"/>
    </source>
</evidence>
<keyword evidence="1" id="KW-0812">Transmembrane</keyword>
<protein>
    <submittedName>
        <fullName evidence="2">Uncharacterized protein</fullName>
    </submittedName>
</protein>
<dbReference type="AlphaFoldDB" id="A0A367WR66"/>
<evidence type="ECO:0000313" key="3">
    <source>
        <dbReference type="Proteomes" id="UP000252255"/>
    </source>
</evidence>
<keyword evidence="1" id="KW-1133">Transmembrane helix</keyword>
<gene>
    <name evidence="2" type="ORF">TH30_16450</name>
</gene>
<feature type="transmembrane region" description="Helical" evidence="1">
    <location>
        <begin position="48"/>
        <end position="68"/>
    </location>
</feature>
<sequence length="74" mass="8432">MHFRRAFKIWWYSKISIKSDAYNPLTGTSPVHGRQRSNDARKAAIPKAWYGGMVWAGFMGGICLILAFKTLNQI</sequence>
<reference evidence="2 3" key="1">
    <citation type="submission" date="2014-07" db="EMBL/GenBank/DDBJ databases">
        <title>Draft genome sequence of Thalassospira profundimaris PR54-5.</title>
        <authorList>
            <person name="Lai Q."/>
            <person name="Shao Z."/>
        </authorList>
    </citation>
    <scope>NUCLEOTIDE SEQUENCE [LARGE SCALE GENOMIC DNA]</scope>
    <source>
        <strain evidence="2 3">PR54-5</strain>
    </source>
</reference>
<name>A0A367WR66_9PROT</name>
<keyword evidence="1" id="KW-0472">Membrane</keyword>
<organism evidence="2 3">
    <name type="scientific">Thalassospira profundimaris</name>
    <dbReference type="NCBI Taxonomy" id="502049"/>
    <lineage>
        <taxon>Bacteria</taxon>
        <taxon>Pseudomonadati</taxon>
        <taxon>Pseudomonadota</taxon>
        <taxon>Alphaproteobacteria</taxon>
        <taxon>Rhodospirillales</taxon>
        <taxon>Thalassospiraceae</taxon>
        <taxon>Thalassospira</taxon>
    </lineage>
</organism>
<dbReference type="EMBL" id="JPWI01000011">
    <property type="protein sequence ID" value="RCK43954.1"/>
    <property type="molecule type" value="Genomic_DNA"/>
</dbReference>
<accession>A0A367WR66</accession>
<evidence type="ECO:0000313" key="2">
    <source>
        <dbReference type="EMBL" id="RCK43954.1"/>
    </source>
</evidence>
<dbReference type="Proteomes" id="UP000252255">
    <property type="component" value="Unassembled WGS sequence"/>
</dbReference>
<comment type="caution">
    <text evidence="2">The sequence shown here is derived from an EMBL/GenBank/DDBJ whole genome shotgun (WGS) entry which is preliminary data.</text>
</comment>